<dbReference type="EMBL" id="CM042055">
    <property type="protein sequence ID" value="KAI3702974.1"/>
    <property type="molecule type" value="Genomic_DNA"/>
</dbReference>
<evidence type="ECO:0000313" key="1">
    <source>
        <dbReference type="EMBL" id="KAI3702974.1"/>
    </source>
</evidence>
<reference evidence="2" key="1">
    <citation type="journal article" date="2022" name="Mol. Ecol. Resour.">
        <title>The genomes of chicory, endive, great burdock and yacon provide insights into Asteraceae palaeo-polyploidization history and plant inulin production.</title>
        <authorList>
            <person name="Fan W."/>
            <person name="Wang S."/>
            <person name="Wang H."/>
            <person name="Wang A."/>
            <person name="Jiang F."/>
            <person name="Liu H."/>
            <person name="Zhao H."/>
            <person name="Xu D."/>
            <person name="Zhang Y."/>
        </authorList>
    </citation>
    <scope>NUCLEOTIDE SEQUENCE [LARGE SCALE GENOMIC DNA]</scope>
    <source>
        <strain evidence="2">cv. Niubang</strain>
    </source>
</reference>
<comment type="caution">
    <text evidence="1">The sequence shown here is derived from an EMBL/GenBank/DDBJ whole genome shotgun (WGS) entry which is preliminary data.</text>
</comment>
<reference evidence="1 2" key="2">
    <citation type="journal article" date="2022" name="Mol. Ecol. Resour.">
        <title>The genomes of chicory, endive, great burdock and yacon provide insights into Asteraceae paleo-polyploidization history and plant inulin production.</title>
        <authorList>
            <person name="Fan W."/>
            <person name="Wang S."/>
            <person name="Wang H."/>
            <person name="Wang A."/>
            <person name="Jiang F."/>
            <person name="Liu H."/>
            <person name="Zhao H."/>
            <person name="Xu D."/>
            <person name="Zhang Y."/>
        </authorList>
    </citation>
    <scope>NUCLEOTIDE SEQUENCE [LARGE SCALE GENOMIC DNA]</scope>
    <source>
        <strain evidence="2">cv. Niubang</strain>
    </source>
</reference>
<keyword evidence="2" id="KW-1185">Reference proteome</keyword>
<organism evidence="1 2">
    <name type="scientific">Arctium lappa</name>
    <name type="common">Greater burdock</name>
    <name type="synonym">Lappa major</name>
    <dbReference type="NCBI Taxonomy" id="4217"/>
    <lineage>
        <taxon>Eukaryota</taxon>
        <taxon>Viridiplantae</taxon>
        <taxon>Streptophyta</taxon>
        <taxon>Embryophyta</taxon>
        <taxon>Tracheophyta</taxon>
        <taxon>Spermatophyta</taxon>
        <taxon>Magnoliopsida</taxon>
        <taxon>eudicotyledons</taxon>
        <taxon>Gunneridae</taxon>
        <taxon>Pentapetalae</taxon>
        <taxon>asterids</taxon>
        <taxon>campanulids</taxon>
        <taxon>Asterales</taxon>
        <taxon>Asteraceae</taxon>
        <taxon>Carduoideae</taxon>
        <taxon>Cardueae</taxon>
        <taxon>Arctiinae</taxon>
        <taxon>Arctium</taxon>
    </lineage>
</organism>
<proteinExistence type="predicted"/>
<name>A0ACB8ZYD0_ARCLA</name>
<gene>
    <name evidence="1" type="ORF">L6452_28728</name>
</gene>
<dbReference type="Proteomes" id="UP001055879">
    <property type="component" value="Linkage Group LG09"/>
</dbReference>
<accession>A0ACB8ZYD0</accession>
<protein>
    <submittedName>
        <fullName evidence="1">Uncharacterized protein</fullName>
    </submittedName>
</protein>
<sequence>MSLNTIFEERKEHMARTPNIRVLQLARFLKPTIFVHNPSPNGPFRPSSTISSLPSYLEKVNFLGWVKPQVKWMNWATSMEAANRAVWERTGIHDVVMDSMLNIPKNKKLVLFFAEKWAPETNTFVFPWGEITITLEDMMVLGGFPVLGEPVFRHVESTEDQETYNKLNKAYIKMVRTSAKKATFSAWMDKFMGRKKALEHEAFLVLWLSKYLFPSIKNTILTDTFDLAIHLARGRRIALAPAVLAAVYRDLHVLKNAIMDLQHGEKLLHEIYSPMYYLQVWVWERFPSLRCRDISDGSAQANQTRLVRWADPKHKGINYCTLESVIRAEDFVWQPYLNDTNHFISREIYKENWTLESIREGGYNEEVDSFARCLRVLKLVGLDITQRYFPHRVSKQFGYDQDIPGDVMQPENKEDSVVES</sequence>
<evidence type="ECO:0000313" key="2">
    <source>
        <dbReference type="Proteomes" id="UP001055879"/>
    </source>
</evidence>